<keyword evidence="11 21" id="KW-0547">Nucleotide-binding</keyword>
<dbReference type="SUPFAM" id="SSF50729">
    <property type="entry name" value="PH domain-like"/>
    <property type="match status" value="1"/>
</dbReference>
<sequence>MAEKLVPGDLFSRKTRESVSSLDLDKLAPISPEAGGEESSDSEGEQEDSSHKLIRKVSTSGQMRSKKSVKEGLLLKQTSSFQRWKRRYFKLRGRTLYYAKDAKSLIFDEVDLSDASVAETSTKNINNSFTVITPFRKLILCAENRKEMEDWITALKSVQKWEIHEATQFNMEHFSGIHNWYACSHARPTFCNVCREALPGVTSHGLSCEVCKFKAHKRCAVRATNNCKWTTLASIGIEIIEDEDGVAMPHQWLEGNLPVSARCAVCDRTCGSVRRLQDWRCLWCKAIVHSACKELLGKRCPLGQYKVSIIPPTALNSIDSDGFWKATCPSTCSSPLLAFVNSKSGDNQGVKFLRKFKQFLNPAQVFDLMNGGPHLGLRLFQKFSTFRILVCGGDGSVGWVLSEIDALGLHKQVSWVFLALLVQTGTIPSTGTLCVPQVLPSNGYSRVGGVTGALGGCSEPPHSVSLLQCQLGVLPLGTGNDLARVLGWGSLCDDDTQLLQILEKLERATTKMLDRWSVLTYEAPKQSPSALKEEENGDSNIQVQISHYVDSVAFHLAKILESDKHSVVISSAKFLCGTVNDFVTEVGQAYKRATENKQEAELMARKCAMLNEKLDSLVRELNEEAQAIMAPEEMAQATHADVKDQEKAGSFNTNPQPRIFKSKEQLMLRANSLKKALRQIIEQTEKAVDEQNKQTQAYQGSVGPSKDSSEELKKEEEKLTSRRVTVTSASSSIILDRPDTFGSLQFPEDPSTLHFLEKCVMNNYFGIGLDAKISLEFNNKRDEHPKKCSSRTKNMMWYGVLGTKELLQRTYKNLEQRVQLECDGVPISLPSLQGIAVLNIPSYAGGINFWGGTKEDNNFGAPSFDDKKLEVVAVFGSIQMAVSRVINLQHHRIAQCRVVKITIRGDEGVPVQVDGEAWIQPPGIIKIQHKNRAQMLTRDRAFESTLKSWEDKQKGESYRAATRPRLSSQQSMEYLTEEESSLLQQVSQVAETLIARSDCGKGNIVGTGKGELYCGHAEVCAQPRGALAAPAPVTRRIHEAAKAHKAMEQELAHAVNASSLALSEALSHKAAGTSEVSRDWECKAAFTQDPWGPAAQGVYSPVPQFLSRNVAVEMVLSIKELWAETRAFLEGKAVSQGLESTQRPSRLLPLGVASGLGMVPVPHSWTRHRRRRRFRAP</sequence>
<feature type="region of interest" description="Disordered" evidence="23">
    <location>
        <begin position="15"/>
        <end position="65"/>
    </location>
</feature>
<dbReference type="Ensembl" id="ENSSCAT00000024651.1">
    <property type="protein sequence ID" value="ENSSCAP00000022118.1"/>
    <property type="gene ID" value="ENSSCAG00000015879.1"/>
</dbReference>
<dbReference type="Pfam" id="PF00781">
    <property type="entry name" value="DAGK_cat"/>
    <property type="match status" value="2"/>
</dbReference>
<keyword evidence="16" id="KW-0443">Lipid metabolism</keyword>
<evidence type="ECO:0000256" key="6">
    <source>
        <dbReference type="ARBA" id="ARBA00022490"/>
    </source>
</evidence>
<protein>
    <recommendedName>
        <fullName evidence="21">Diacylglycerol kinase</fullName>
        <shortName evidence="21">DAG kinase</shortName>
        <ecNumber evidence="21">2.7.1.107</ecNumber>
    </recommendedName>
</protein>
<dbReference type="InterPro" id="IPR037607">
    <property type="entry name" value="DGK"/>
</dbReference>
<dbReference type="PROSITE" id="PS00479">
    <property type="entry name" value="ZF_DAG_PE_1"/>
    <property type="match status" value="2"/>
</dbReference>
<dbReference type="FunFam" id="2.60.200.40:FF:000001">
    <property type="entry name" value="Diacylglycerol kinase"/>
    <property type="match status" value="1"/>
</dbReference>
<dbReference type="InterPro" id="IPR001849">
    <property type="entry name" value="PH_domain"/>
</dbReference>
<dbReference type="InterPro" id="IPR000756">
    <property type="entry name" value="Diacylglycerol_kin_accessory"/>
</dbReference>
<dbReference type="GO" id="GO:0005737">
    <property type="term" value="C:cytoplasm"/>
    <property type="evidence" value="ECO:0007669"/>
    <property type="project" value="UniProtKB-SubCell"/>
</dbReference>
<keyword evidence="17" id="KW-0472">Membrane</keyword>
<evidence type="ECO:0000256" key="11">
    <source>
        <dbReference type="ARBA" id="ARBA00022741"/>
    </source>
</evidence>
<feature type="compositionally biased region" description="Acidic residues" evidence="23">
    <location>
        <begin position="35"/>
        <end position="47"/>
    </location>
</feature>
<organism evidence="27 28">
    <name type="scientific">Serinus canaria</name>
    <name type="common">Island canary</name>
    <name type="synonym">Fringilla canaria</name>
    <dbReference type="NCBI Taxonomy" id="9135"/>
    <lineage>
        <taxon>Eukaryota</taxon>
        <taxon>Metazoa</taxon>
        <taxon>Chordata</taxon>
        <taxon>Craniata</taxon>
        <taxon>Vertebrata</taxon>
        <taxon>Euteleostomi</taxon>
        <taxon>Archelosauria</taxon>
        <taxon>Archosauria</taxon>
        <taxon>Dinosauria</taxon>
        <taxon>Saurischia</taxon>
        <taxon>Theropoda</taxon>
        <taxon>Coelurosauria</taxon>
        <taxon>Aves</taxon>
        <taxon>Neognathae</taxon>
        <taxon>Neoaves</taxon>
        <taxon>Telluraves</taxon>
        <taxon>Australaves</taxon>
        <taxon>Passeriformes</taxon>
        <taxon>Passeroidea</taxon>
        <taxon>Fringillidae</taxon>
        <taxon>Carduelinae</taxon>
        <taxon>Serinus</taxon>
    </lineage>
</organism>
<feature type="domain" description="DAGKc" evidence="26">
    <location>
        <begin position="331"/>
        <end position="522"/>
    </location>
</feature>
<comment type="catalytic activity">
    <reaction evidence="18">
        <text>1,2-di-(9Z-octadecenoyl)-sn-glycerol + ATP = 1,2-di-(9Z-octadecenoyl)-sn-glycero-3-phosphate + ADP + H(+)</text>
        <dbReference type="Rhea" id="RHEA:40327"/>
        <dbReference type="ChEBI" id="CHEBI:15378"/>
        <dbReference type="ChEBI" id="CHEBI:30616"/>
        <dbReference type="ChEBI" id="CHEBI:52333"/>
        <dbReference type="ChEBI" id="CHEBI:74546"/>
        <dbReference type="ChEBI" id="CHEBI:456216"/>
    </reaction>
    <physiologicalReaction direction="left-to-right" evidence="18">
        <dbReference type="Rhea" id="RHEA:40328"/>
    </physiologicalReaction>
</comment>
<evidence type="ECO:0000256" key="4">
    <source>
        <dbReference type="ARBA" id="ARBA00009280"/>
    </source>
</evidence>
<dbReference type="PANTHER" id="PTHR11255">
    <property type="entry name" value="DIACYLGLYCEROL KINASE"/>
    <property type="match status" value="1"/>
</dbReference>
<dbReference type="SUPFAM" id="SSF57889">
    <property type="entry name" value="Cysteine-rich domain"/>
    <property type="match status" value="2"/>
</dbReference>
<evidence type="ECO:0000256" key="17">
    <source>
        <dbReference type="ARBA" id="ARBA00023136"/>
    </source>
</evidence>
<evidence type="ECO:0000256" key="18">
    <source>
        <dbReference type="ARBA" id="ARBA00023371"/>
    </source>
</evidence>
<evidence type="ECO:0000259" key="24">
    <source>
        <dbReference type="PROSITE" id="PS50003"/>
    </source>
</evidence>
<feature type="coiled-coil region" evidence="22">
    <location>
        <begin position="600"/>
        <end position="627"/>
    </location>
</feature>
<dbReference type="Proteomes" id="UP000694409">
    <property type="component" value="Unassembled WGS sequence"/>
</dbReference>
<dbReference type="SMART" id="SM00045">
    <property type="entry name" value="DAGKa"/>
    <property type="match status" value="1"/>
</dbReference>
<dbReference type="GO" id="GO:0005524">
    <property type="term" value="F:ATP binding"/>
    <property type="evidence" value="ECO:0007669"/>
    <property type="project" value="UniProtKB-KW"/>
</dbReference>
<accession>A0A8C9NT73</accession>
<evidence type="ECO:0000313" key="28">
    <source>
        <dbReference type="Proteomes" id="UP000694409"/>
    </source>
</evidence>
<dbReference type="InterPro" id="IPR002219">
    <property type="entry name" value="PKC_DAG/PE"/>
</dbReference>
<dbReference type="GO" id="GO:0046486">
    <property type="term" value="P:glycerolipid metabolic process"/>
    <property type="evidence" value="ECO:0007669"/>
    <property type="project" value="UniProtKB-UniPathway"/>
</dbReference>
<keyword evidence="13 21" id="KW-0418">Kinase</keyword>
<dbReference type="GO" id="GO:0007200">
    <property type="term" value="P:phospholipase C-activating G protein-coupled receptor signaling pathway"/>
    <property type="evidence" value="ECO:0007669"/>
    <property type="project" value="InterPro"/>
</dbReference>
<evidence type="ECO:0000256" key="10">
    <source>
        <dbReference type="ARBA" id="ARBA00022737"/>
    </source>
</evidence>
<dbReference type="GeneTree" id="ENSGT00940000164406"/>
<comment type="similarity">
    <text evidence="4 21">Belongs to the eukaryotic diacylglycerol kinase family.</text>
</comment>
<evidence type="ECO:0000256" key="21">
    <source>
        <dbReference type="RuleBase" id="RU361128"/>
    </source>
</evidence>
<dbReference type="Gene3D" id="2.60.200.40">
    <property type="match status" value="1"/>
</dbReference>
<evidence type="ECO:0000256" key="5">
    <source>
        <dbReference type="ARBA" id="ARBA00022475"/>
    </source>
</evidence>
<evidence type="ECO:0000256" key="19">
    <source>
        <dbReference type="ARBA" id="ARBA00023411"/>
    </source>
</evidence>
<proteinExistence type="inferred from homology"/>
<dbReference type="CDD" id="cd13274">
    <property type="entry name" value="PH_DGK_type2"/>
    <property type="match status" value="1"/>
</dbReference>
<keyword evidence="9" id="KW-0479">Metal-binding</keyword>
<dbReference type="Gene3D" id="3.40.50.10330">
    <property type="entry name" value="Probable inorganic polyphosphate/atp-NAD kinase, domain 1"/>
    <property type="match status" value="1"/>
</dbReference>
<feature type="region of interest" description="Disordered" evidence="23">
    <location>
        <begin position="688"/>
        <end position="723"/>
    </location>
</feature>
<dbReference type="Gene3D" id="2.30.29.30">
    <property type="entry name" value="Pleckstrin-homology domain (PH domain)/Phosphotyrosine-binding domain (PTB)"/>
    <property type="match status" value="1"/>
</dbReference>
<evidence type="ECO:0000256" key="8">
    <source>
        <dbReference type="ARBA" id="ARBA00022679"/>
    </source>
</evidence>
<dbReference type="Pfam" id="PF22944">
    <property type="entry name" value="DGKD_4H"/>
    <property type="match status" value="1"/>
</dbReference>
<evidence type="ECO:0000256" key="15">
    <source>
        <dbReference type="ARBA" id="ARBA00022840"/>
    </source>
</evidence>
<feature type="domain" description="PH" evidence="24">
    <location>
        <begin position="67"/>
        <end position="160"/>
    </location>
</feature>
<keyword evidence="12" id="KW-0863">Zinc-finger</keyword>
<dbReference type="SUPFAM" id="SSF111331">
    <property type="entry name" value="NAD kinase/diacylglycerol kinase-like"/>
    <property type="match status" value="1"/>
</dbReference>
<dbReference type="PROSITE" id="PS50081">
    <property type="entry name" value="ZF_DAG_PE_2"/>
    <property type="match status" value="2"/>
</dbReference>
<keyword evidence="10" id="KW-0677">Repeat</keyword>
<dbReference type="InterPro" id="IPR054474">
    <property type="entry name" value="DGKD_4H"/>
</dbReference>
<evidence type="ECO:0000256" key="20">
    <source>
        <dbReference type="ARBA" id="ARBA00060536"/>
    </source>
</evidence>
<keyword evidence="7" id="KW-0597">Phosphoprotein</keyword>
<dbReference type="SMART" id="SM00109">
    <property type="entry name" value="C1"/>
    <property type="match status" value="2"/>
</dbReference>
<dbReference type="FunFam" id="3.30.60.20:FF:000029">
    <property type="entry name" value="Diacylglycerol kinase"/>
    <property type="match status" value="1"/>
</dbReference>
<feature type="compositionally biased region" description="Basic and acidic residues" evidence="23">
    <location>
        <begin position="707"/>
        <end position="720"/>
    </location>
</feature>
<evidence type="ECO:0000256" key="1">
    <source>
        <dbReference type="ARBA" id="ARBA00004236"/>
    </source>
</evidence>
<comment type="pathway">
    <text evidence="3">Lipid metabolism; glycerolipid metabolism.</text>
</comment>
<keyword evidence="22" id="KW-0175">Coiled coil</keyword>
<evidence type="ECO:0000259" key="26">
    <source>
        <dbReference type="PROSITE" id="PS50146"/>
    </source>
</evidence>
<name>A0A8C9NT73_SERCA</name>
<dbReference type="PANTHER" id="PTHR11255:SF33">
    <property type="entry name" value="DIACYLGLYCEROL KINASE KAPPA"/>
    <property type="match status" value="1"/>
</dbReference>
<comment type="pathway">
    <text evidence="20">Glycerolipid metabolism.</text>
</comment>
<dbReference type="FunFam" id="3.30.60.20:FF:000002">
    <property type="entry name" value="Diacylglycerol kinase"/>
    <property type="match status" value="1"/>
</dbReference>
<keyword evidence="14" id="KW-0862">Zinc</keyword>
<evidence type="ECO:0000259" key="25">
    <source>
        <dbReference type="PROSITE" id="PS50081"/>
    </source>
</evidence>
<keyword evidence="5" id="KW-1003">Cell membrane</keyword>
<reference evidence="27" key="2">
    <citation type="submission" date="2025-09" db="UniProtKB">
        <authorList>
            <consortium name="Ensembl"/>
        </authorList>
    </citation>
    <scope>IDENTIFICATION</scope>
</reference>
<dbReference type="InterPro" id="IPR001206">
    <property type="entry name" value="Diacylglycerol_kinase_cat_dom"/>
</dbReference>
<feature type="domain" description="Phorbol-ester/DAG-type" evidence="25">
    <location>
        <begin position="177"/>
        <end position="227"/>
    </location>
</feature>
<keyword evidence="6" id="KW-0963">Cytoplasm</keyword>
<dbReference type="SMART" id="SM00046">
    <property type="entry name" value="DAGKc"/>
    <property type="match status" value="1"/>
</dbReference>
<evidence type="ECO:0000256" key="13">
    <source>
        <dbReference type="ARBA" id="ARBA00022777"/>
    </source>
</evidence>
<dbReference type="GO" id="GO:0008270">
    <property type="term" value="F:zinc ion binding"/>
    <property type="evidence" value="ECO:0007669"/>
    <property type="project" value="UniProtKB-KW"/>
</dbReference>
<dbReference type="Pfam" id="PF00609">
    <property type="entry name" value="DAGK_acc"/>
    <property type="match status" value="1"/>
</dbReference>
<evidence type="ECO:0000256" key="9">
    <source>
        <dbReference type="ARBA" id="ARBA00022723"/>
    </source>
</evidence>
<dbReference type="Pfam" id="PF00130">
    <property type="entry name" value="C1_1"/>
    <property type="match status" value="2"/>
</dbReference>
<feature type="domain" description="Phorbol-ester/DAG-type" evidence="25">
    <location>
        <begin position="249"/>
        <end position="300"/>
    </location>
</feature>
<dbReference type="FunFam" id="2.30.29.30:FF:000060">
    <property type="entry name" value="Diacylglycerol kinase"/>
    <property type="match status" value="1"/>
</dbReference>
<evidence type="ECO:0000256" key="14">
    <source>
        <dbReference type="ARBA" id="ARBA00022833"/>
    </source>
</evidence>
<dbReference type="AlphaFoldDB" id="A0A8C9NT73"/>
<comment type="catalytic activity">
    <reaction evidence="19">
        <text>a 1,2-diacyl-sn-glycerol + ATP = a 1,2-diacyl-sn-glycero-3-phosphate + ADP + H(+)</text>
        <dbReference type="Rhea" id="RHEA:10272"/>
        <dbReference type="ChEBI" id="CHEBI:15378"/>
        <dbReference type="ChEBI" id="CHEBI:17815"/>
        <dbReference type="ChEBI" id="CHEBI:30616"/>
        <dbReference type="ChEBI" id="CHEBI:58608"/>
        <dbReference type="ChEBI" id="CHEBI:456216"/>
        <dbReference type="EC" id="2.7.1.107"/>
    </reaction>
    <physiologicalReaction direction="left-to-right" evidence="19">
        <dbReference type="Rhea" id="RHEA:10273"/>
    </physiologicalReaction>
</comment>
<evidence type="ECO:0000256" key="16">
    <source>
        <dbReference type="ARBA" id="ARBA00023098"/>
    </source>
</evidence>
<reference evidence="27" key="1">
    <citation type="submission" date="2025-08" db="UniProtKB">
        <authorList>
            <consortium name="Ensembl"/>
        </authorList>
    </citation>
    <scope>IDENTIFICATION</scope>
</reference>
<dbReference type="EC" id="2.7.1.107" evidence="21"/>
<dbReference type="SMART" id="SM00233">
    <property type="entry name" value="PH"/>
    <property type="match status" value="1"/>
</dbReference>
<dbReference type="Gene3D" id="3.30.60.20">
    <property type="match status" value="2"/>
</dbReference>
<dbReference type="PROSITE" id="PS50003">
    <property type="entry name" value="PH_DOMAIN"/>
    <property type="match status" value="1"/>
</dbReference>
<keyword evidence="8 21" id="KW-0808">Transferase</keyword>
<dbReference type="InterPro" id="IPR016064">
    <property type="entry name" value="NAD/diacylglycerol_kinase_sf"/>
</dbReference>
<dbReference type="OMA" id="HWISHIL"/>
<evidence type="ECO:0000313" key="27">
    <source>
        <dbReference type="Ensembl" id="ENSSCAP00000022118.1"/>
    </source>
</evidence>
<evidence type="ECO:0000256" key="7">
    <source>
        <dbReference type="ARBA" id="ARBA00022553"/>
    </source>
</evidence>
<evidence type="ECO:0000256" key="23">
    <source>
        <dbReference type="SAM" id="MobiDB-lite"/>
    </source>
</evidence>
<dbReference type="InterPro" id="IPR017438">
    <property type="entry name" value="ATP-NAD_kinase_N"/>
</dbReference>
<dbReference type="PROSITE" id="PS50146">
    <property type="entry name" value="DAGK"/>
    <property type="match status" value="1"/>
</dbReference>
<evidence type="ECO:0000256" key="3">
    <source>
        <dbReference type="ARBA" id="ARBA00005175"/>
    </source>
</evidence>
<dbReference type="GO" id="GO:0004143">
    <property type="term" value="F:ATP-dependent diacylglycerol kinase activity"/>
    <property type="evidence" value="ECO:0007669"/>
    <property type="project" value="UniProtKB-EC"/>
</dbReference>
<evidence type="ECO:0000256" key="12">
    <source>
        <dbReference type="ARBA" id="ARBA00022771"/>
    </source>
</evidence>
<dbReference type="UniPathway" id="UPA00230"/>
<keyword evidence="28" id="KW-1185">Reference proteome</keyword>
<keyword evidence="15 21" id="KW-0067">ATP-binding</keyword>
<dbReference type="Pfam" id="PF00169">
    <property type="entry name" value="PH"/>
    <property type="match status" value="1"/>
</dbReference>
<comment type="subcellular location">
    <subcellularLocation>
        <location evidence="1">Cell membrane</location>
    </subcellularLocation>
    <subcellularLocation>
        <location evidence="2">Cytoplasm</location>
    </subcellularLocation>
</comment>
<dbReference type="GO" id="GO:0005886">
    <property type="term" value="C:plasma membrane"/>
    <property type="evidence" value="ECO:0007669"/>
    <property type="project" value="UniProtKB-SubCell"/>
</dbReference>
<dbReference type="InterPro" id="IPR046349">
    <property type="entry name" value="C1-like_sf"/>
</dbReference>
<evidence type="ECO:0000256" key="22">
    <source>
        <dbReference type="SAM" id="Coils"/>
    </source>
</evidence>
<dbReference type="InterPro" id="IPR011993">
    <property type="entry name" value="PH-like_dom_sf"/>
</dbReference>
<evidence type="ECO:0000256" key="2">
    <source>
        <dbReference type="ARBA" id="ARBA00004496"/>
    </source>
</evidence>